<accession>A0ABV8NRK7</accession>
<dbReference type="PANTHER" id="PTHR35563">
    <property type="entry name" value="BARREL METAL-DEPENDENT HYDROLASE, PUTATIVE (AFU_ORTHOLOGUE AFUA_1G16240)-RELATED"/>
    <property type="match status" value="1"/>
</dbReference>
<dbReference type="PANTHER" id="PTHR35563:SF2">
    <property type="entry name" value="BARREL METAL-DEPENDENT HYDROLASE, PUTATIVE (AFU_ORTHOLOGUE AFUA_1G16240)-RELATED"/>
    <property type="match status" value="1"/>
</dbReference>
<evidence type="ECO:0000313" key="2">
    <source>
        <dbReference type="EMBL" id="MFC4199635.1"/>
    </source>
</evidence>
<protein>
    <submittedName>
        <fullName evidence="2">Amidohydrolase family protein</fullName>
    </submittedName>
</protein>
<feature type="domain" description="Amidohydrolase-related" evidence="1">
    <location>
        <begin position="24"/>
        <end position="287"/>
    </location>
</feature>
<dbReference type="Pfam" id="PF04909">
    <property type="entry name" value="Amidohydro_2"/>
    <property type="match status" value="1"/>
</dbReference>
<gene>
    <name evidence="2" type="ORF">ACFOY1_01595</name>
</gene>
<evidence type="ECO:0000313" key="3">
    <source>
        <dbReference type="Proteomes" id="UP001595848"/>
    </source>
</evidence>
<dbReference type="RefSeq" id="WP_217962682.1">
    <property type="nucleotide sequence ID" value="NZ_JBHSBV010000001.1"/>
</dbReference>
<reference evidence="3" key="1">
    <citation type="journal article" date="2019" name="Int. J. Syst. Evol. Microbiol.">
        <title>The Global Catalogue of Microorganisms (GCM) 10K type strain sequencing project: providing services to taxonomists for standard genome sequencing and annotation.</title>
        <authorList>
            <consortium name="The Broad Institute Genomics Platform"/>
            <consortium name="The Broad Institute Genome Sequencing Center for Infectious Disease"/>
            <person name="Wu L."/>
            <person name="Ma J."/>
        </authorList>
    </citation>
    <scope>NUCLEOTIDE SEQUENCE [LARGE SCALE GENOMIC DNA]</scope>
    <source>
        <strain evidence="3">LMG 24813</strain>
    </source>
</reference>
<keyword evidence="3" id="KW-1185">Reference proteome</keyword>
<dbReference type="Proteomes" id="UP001595848">
    <property type="component" value="Unassembled WGS sequence"/>
</dbReference>
<dbReference type="InterPro" id="IPR006680">
    <property type="entry name" value="Amidohydro-rel"/>
</dbReference>
<sequence>MPYLTPPPDSSPKKPATIVPPGGWDCQIHLFGPAEHYPFDPDSPYVSAPALPETAIRMLDTLGLARAVVVSGGGYGRDYSYLLDVLKRHPQRFVGVILPPDTLPDEELARLDTLGVRGIRFVSARRASNLPQILPDMAAQAENIGWPIHFYPHGEDIVEYSDRLLSLPNRKIVLDHFGSVPTAKGLDQPAMKTILKMLDTGRVWIKLSGPMRCAAGNMPYAAVTPFARALIRHAPDRMVWGSDWPHVNMVDREMPNDGDLFDLISEWASDEHDRARILVTNPGQLYGAAPRSGA</sequence>
<name>A0ABV8NRK7_9BURK</name>
<dbReference type="InterPro" id="IPR052358">
    <property type="entry name" value="Aro_Compnd_Degr_Hydrolases"/>
</dbReference>
<comment type="caution">
    <text evidence="2">The sequence shown here is derived from an EMBL/GenBank/DDBJ whole genome shotgun (WGS) entry which is preliminary data.</text>
</comment>
<dbReference type="EMBL" id="JBHSBV010000001">
    <property type="protein sequence ID" value="MFC4199635.1"/>
    <property type="molecule type" value="Genomic_DNA"/>
</dbReference>
<proteinExistence type="predicted"/>
<evidence type="ECO:0000259" key="1">
    <source>
        <dbReference type="Pfam" id="PF04909"/>
    </source>
</evidence>
<organism evidence="2 3">
    <name type="scientific">Candidimonas humi</name>
    <dbReference type="NCBI Taxonomy" id="683355"/>
    <lineage>
        <taxon>Bacteria</taxon>
        <taxon>Pseudomonadati</taxon>
        <taxon>Pseudomonadota</taxon>
        <taxon>Betaproteobacteria</taxon>
        <taxon>Burkholderiales</taxon>
        <taxon>Alcaligenaceae</taxon>
        <taxon>Candidimonas</taxon>
    </lineage>
</organism>